<dbReference type="Pfam" id="PF12146">
    <property type="entry name" value="Hydrolase_4"/>
    <property type="match status" value="1"/>
</dbReference>
<dbReference type="InterPro" id="IPR053145">
    <property type="entry name" value="AB_hydrolase_Est10"/>
</dbReference>
<dbReference type="PANTHER" id="PTHR43265">
    <property type="entry name" value="ESTERASE ESTD"/>
    <property type="match status" value="1"/>
</dbReference>
<gene>
    <name evidence="2" type="ORF">SAMN04487992_10912</name>
</gene>
<dbReference type="RefSeq" id="WP_074538914.1">
    <property type="nucleotide sequence ID" value="NZ_FNBD01000009.1"/>
</dbReference>
<protein>
    <recommendedName>
        <fullName evidence="1">Serine aminopeptidase S33 domain-containing protein</fullName>
    </recommendedName>
</protein>
<dbReference type="Proteomes" id="UP000182114">
    <property type="component" value="Unassembled WGS sequence"/>
</dbReference>
<keyword evidence="3" id="KW-1185">Reference proteome</keyword>
<dbReference type="SUPFAM" id="SSF53474">
    <property type="entry name" value="alpha/beta-Hydrolases"/>
    <property type="match status" value="1"/>
</dbReference>
<reference evidence="3" key="1">
    <citation type="submission" date="2016-10" db="EMBL/GenBank/DDBJ databases">
        <authorList>
            <person name="Varghese N."/>
            <person name="Submissions S."/>
        </authorList>
    </citation>
    <scope>NUCLEOTIDE SEQUENCE [LARGE SCALE GENOMIC DNA]</scope>
    <source>
        <strain evidence="3">DSM 24729</strain>
    </source>
</reference>
<dbReference type="InterPro" id="IPR022742">
    <property type="entry name" value="Hydrolase_4"/>
</dbReference>
<dbReference type="InterPro" id="IPR029058">
    <property type="entry name" value="AB_hydrolase_fold"/>
</dbReference>
<dbReference type="eggNOG" id="COG1073">
    <property type="taxonomic scope" value="Bacteria"/>
</dbReference>
<dbReference type="GO" id="GO:0052689">
    <property type="term" value="F:carboxylic ester hydrolase activity"/>
    <property type="evidence" value="ECO:0007669"/>
    <property type="project" value="TreeGrafter"/>
</dbReference>
<dbReference type="PANTHER" id="PTHR43265:SF1">
    <property type="entry name" value="ESTERASE ESTD"/>
    <property type="match status" value="1"/>
</dbReference>
<dbReference type="Gene3D" id="3.40.50.1820">
    <property type="entry name" value="alpha/beta hydrolase"/>
    <property type="match status" value="1"/>
</dbReference>
<feature type="domain" description="Serine aminopeptidase S33" evidence="1">
    <location>
        <begin position="76"/>
        <end position="203"/>
    </location>
</feature>
<evidence type="ECO:0000259" key="1">
    <source>
        <dbReference type="Pfam" id="PF12146"/>
    </source>
</evidence>
<proteinExistence type="predicted"/>
<sequence length="308" mass="34525">MKNLLIPILLSYSIFSFSQVIEEEIKLTNATIEIPGTLSYPETKDKMPLVIFIHGSGNPDRNGNQKGTPMQNSYIKALADSLNNHKIAFYRYDKRSARSENLELLKDVTVLDFVADAKVTIAHFKNDQRFSGIHLIGHSQGSLIAMLAVNEDITSLISMAGVGQTIDKIMVQQIYAQNPEFAKLVEEHFQELMTKGSITTVDPSLVTMFPPQSQNFYKTWASIDPQEEIKKLQIPILILNGDKDIQVAITNAQNLKVAQPEATLMIIPNMNHIMKEEDAEVQGYEGYLNPKYPISPKMIAAVLQFISQ</sequence>
<name>A0A1G7JC02_9FLAO</name>
<evidence type="ECO:0000313" key="3">
    <source>
        <dbReference type="Proteomes" id="UP000182114"/>
    </source>
</evidence>
<accession>A0A1G7JC02</accession>
<evidence type="ECO:0000313" key="2">
    <source>
        <dbReference type="EMBL" id="SDF22497.1"/>
    </source>
</evidence>
<organism evidence="2 3">
    <name type="scientific">Cellulophaga baltica</name>
    <dbReference type="NCBI Taxonomy" id="76594"/>
    <lineage>
        <taxon>Bacteria</taxon>
        <taxon>Pseudomonadati</taxon>
        <taxon>Bacteroidota</taxon>
        <taxon>Flavobacteriia</taxon>
        <taxon>Flavobacteriales</taxon>
        <taxon>Flavobacteriaceae</taxon>
        <taxon>Cellulophaga</taxon>
    </lineage>
</organism>
<dbReference type="AlphaFoldDB" id="A0A1G7JC02"/>
<dbReference type="EMBL" id="FNBD01000009">
    <property type="protein sequence ID" value="SDF22497.1"/>
    <property type="molecule type" value="Genomic_DNA"/>
</dbReference>